<reference evidence="2" key="1">
    <citation type="submission" date="2020-09" db="EMBL/GenBank/DDBJ databases">
        <authorList>
            <person name="Eze J.U."/>
            <person name="Rahube T.O."/>
        </authorList>
    </citation>
    <scope>NUCLEOTIDE SEQUENCE</scope>
</reference>
<protein>
    <recommendedName>
        <fullName evidence="3">LysA protein</fullName>
    </recommendedName>
</protein>
<dbReference type="AlphaFoldDB" id="A0A7M2QN74"/>
<dbReference type="NCBIfam" id="NF038378">
    <property type="entry name" value="DNZ54_00345_fm"/>
    <property type="match status" value="1"/>
</dbReference>
<keyword evidence="1" id="KW-1133">Transmembrane helix</keyword>
<feature type="transmembrane region" description="Helical" evidence="1">
    <location>
        <begin position="93"/>
        <end position="122"/>
    </location>
</feature>
<accession>A0A7M2QN74</accession>
<evidence type="ECO:0000313" key="2">
    <source>
        <dbReference type="EMBL" id="QOV05590.1"/>
    </source>
</evidence>
<organism evidence="2">
    <name type="scientific">feces metagenome</name>
    <dbReference type="NCBI Taxonomy" id="1861841"/>
    <lineage>
        <taxon>unclassified sequences</taxon>
        <taxon>metagenomes</taxon>
        <taxon>organismal metagenomes</taxon>
    </lineage>
</organism>
<evidence type="ECO:0008006" key="3">
    <source>
        <dbReference type="Google" id="ProtNLM"/>
    </source>
</evidence>
<feature type="transmembrane region" description="Helical" evidence="1">
    <location>
        <begin position="35"/>
        <end position="55"/>
    </location>
</feature>
<dbReference type="InterPro" id="IPR047759">
    <property type="entry name" value="LysA-like"/>
</dbReference>
<keyword evidence="1" id="KW-0812">Transmembrane</keyword>
<evidence type="ECO:0000256" key="1">
    <source>
        <dbReference type="SAM" id="Phobius"/>
    </source>
</evidence>
<proteinExistence type="predicted"/>
<sequence>MKKFLRPLMLDALLAVFLLWGLASPQSAAINFVAAWALFGCVVCITASLAGVAVFDHWLRNTGKGIPVKPEIMKIFRAVFCRQPSKARRARSLIIFVVTTGCLLGAGWIFTALLYLICFLTFTGVRTSYRQRIEEAGLCPDSL</sequence>
<keyword evidence="1" id="KW-0472">Membrane</keyword>
<name>A0A7M2QN74_9ZZZZ</name>
<dbReference type="EMBL" id="MT993627">
    <property type="protein sequence ID" value="QOV05590.1"/>
    <property type="molecule type" value="Genomic_DNA"/>
</dbReference>